<keyword evidence="2" id="KW-1185">Reference proteome</keyword>
<name>A0A0N9ZLA0_9RHOB</name>
<dbReference type="Proteomes" id="UP000064920">
    <property type="component" value="Chromosome"/>
</dbReference>
<organism evidence="1 2">
    <name type="scientific">Celeribacter marinus</name>
    <dbReference type="NCBI Taxonomy" id="1397108"/>
    <lineage>
        <taxon>Bacteria</taxon>
        <taxon>Pseudomonadati</taxon>
        <taxon>Pseudomonadota</taxon>
        <taxon>Alphaproteobacteria</taxon>
        <taxon>Rhodobacterales</taxon>
        <taxon>Roseobacteraceae</taxon>
        <taxon>Celeribacter</taxon>
    </lineage>
</organism>
<gene>
    <name evidence="1" type="ORF">IMCC12053_60</name>
</gene>
<dbReference type="AlphaFoldDB" id="A0A0N9ZLA0"/>
<accession>A0A0N9ZLA0</accession>
<dbReference type="KEGG" id="cmar:IMCC12053_60"/>
<dbReference type="STRING" id="1397108.IMCC12053_60"/>
<dbReference type="PATRIC" id="fig|1397108.4.peg.63"/>
<evidence type="ECO:0000313" key="2">
    <source>
        <dbReference type="Proteomes" id="UP000064920"/>
    </source>
</evidence>
<evidence type="ECO:0000313" key="1">
    <source>
        <dbReference type="EMBL" id="ALI54010.1"/>
    </source>
</evidence>
<proteinExistence type="predicted"/>
<dbReference type="EMBL" id="CP012023">
    <property type="protein sequence ID" value="ALI54010.1"/>
    <property type="molecule type" value="Genomic_DNA"/>
</dbReference>
<sequence length="39" mass="4344">MKAAVSPSPEGWSGQVRGERAAQHFFQFLQRADLKEVSP</sequence>
<protein>
    <submittedName>
        <fullName evidence="1">Uncharacterized protein</fullName>
    </submittedName>
</protein>
<reference evidence="1 2" key="1">
    <citation type="submission" date="2015-05" db="EMBL/GenBank/DDBJ databases">
        <authorList>
            <person name="Wang D.B."/>
            <person name="Wang M."/>
        </authorList>
    </citation>
    <scope>NUCLEOTIDE SEQUENCE [LARGE SCALE GENOMIC DNA]</scope>
    <source>
        <strain evidence="1 2">IMCC 12053</strain>
    </source>
</reference>